<protein>
    <submittedName>
        <fullName evidence="2">Uncharacterized protein</fullName>
    </submittedName>
</protein>
<evidence type="ECO:0000313" key="2">
    <source>
        <dbReference type="EMBL" id="VDN19066.1"/>
    </source>
</evidence>
<evidence type="ECO:0000256" key="1">
    <source>
        <dbReference type="SAM" id="MobiDB-lite"/>
    </source>
</evidence>
<feature type="compositionally biased region" description="Basic and acidic residues" evidence="1">
    <location>
        <begin position="22"/>
        <end position="45"/>
    </location>
</feature>
<accession>A0A3P7PLE7</accession>
<proteinExistence type="predicted"/>
<evidence type="ECO:0000313" key="3">
    <source>
        <dbReference type="Proteomes" id="UP000281553"/>
    </source>
</evidence>
<name>A0A3P7PLE7_DIBLA</name>
<gene>
    <name evidence="2" type="ORF">DILT_LOCUS13335</name>
</gene>
<keyword evidence="3" id="KW-1185">Reference proteome</keyword>
<reference evidence="2 3" key="1">
    <citation type="submission" date="2018-11" db="EMBL/GenBank/DDBJ databases">
        <authorList>
            <consortium name="Pathogen Informatics"/>
        </authorList>
    </citation>
    <scope>NUCLEOTIDE SEQUENCE [LARGE SCALE GENOMIC DNA]</scope>
</reference>
<feature type="compositionally biased region" description="Polar residues" evidence="1">
    <location>
        <begin position="1"/>
        <end position="14"/>
    </location>
</feature>
<dbReference type="EMBL" id="UYRU01069841">
    <property type="protein sequence ID" value="VDN19066.1"/>
    <property type="molecule type" value="Genomic_DNA"/>
</dbReference>
<feature type="region of interest" description="Disordered" evidence="1">
    <location>
        <begin position="1"/>
        <end position="54"/>
    </location>
</feature>
<sequence>MELESDTQPSTAQIVSGHARCHAKDARHGTKEARRGETMTRREHGPIANAIPSPPRIYSQLDYKTCQRWLSSHFPDDGLLCEAKSSE</sequence>
<dbReference type="Proteomes" id="UP000281553">
    <property type="component" value="Unassembled WGS sequence"/>
</dbReference>
<organism evidence="2 3">
    <name type="scientific">Dibothriocephalus latus</name>
    <name type="common">Fish tapeworm</name>
    <name type="synonym">Diphyllobothrium latum</name>
    <dbReference type="NCBI Taxonomy" id="60516"/>
    <lineage>
        <taxon>Eukaryota</taxon>
        <taxon>Metazoa</taxon>
        <taxon>Spiralia</taxon>
        <taxon>Lophotrochozoa</taxon>
        <taxon>Platyhelminthes</taxon>
        <taxon>Cestoda</taxon>
        <taxon>Eucestoda</taxon>
        <taxon>Diphyllobothriidea</taxon>
        <taxon>Diphyllobothriidae</taxon>
        <taxon>Dibothriocephalus</taxon>
    </lineage>
</organism>
<dbReference type="AlphaFoldDB" id="A0A3P7PLE7"/>